<reference evidence="2" key="1">
    <citation type="journal article" date="2020" name="mSystems">
        <title>Genome- and Community-Level Interaction Insights into Carbon Utilization and Element Cycling Functions of Hydrothermarchaeota in Hydrothermal Sediment.</title>
        <authorList>
            <person name="Zhou Z."/>
            <person name="Liu Y."/>
            <person name="Xu W."/>
            <person name="Pan J."/>
            <person name="Luo Z.H."/>
            <person name="Li M."/>
        </authorList>
    </citation>
    <scope>NUCLEOTIDE SEQUENCE [LARGE SCALE GENOMIC DNA]</scope>
    <source>
        <strain evidence="2">HyVt-527</strain>
    </source>
</reference>
<dbReference type="PANTHER" id="PTHR45398:SF1">
    <property type="entry name" value="ENZYME, PUTATIVE (JCVI)-RELATED"/>
    <property type="match status" value="1"/>
</dbReference>
<comment type="caution">
    <text evidence="2">The sequence shown here is derived from an EMBL/GenBank/DDBJ whole genome shotgun (WGS) entry which is preliminary data.</text>
</comment>
<name>A0A7V5UES8_CALAY</name>
<proteinExistence type="predicted"/>
<dbReference type="Gene3D" id="3.30.559.30">
    <property type="entry name" value="Nonribosomal peptide synthetase, condensation domain"/>
    <property type="match status" value="1"/>
</dbReference>
<dbReference type="NCBIfam" id="TIGR01720">
    <property type="entry name" value="NRPS-para261"/>
    <property type="match status" value="1"/>
</dbReference>
<dbReference type="GO" id="GO:0003824">
    <property type="term" value="F:catalytic activity"/>
    <property type="evidence" value="ECO:0007669"/>
    <property type="project" value="InterPro"/>
</dbReference>
<evidence type="ECO:0000259" key="1">
    <source>
        <dbReference type="Pfam" id="PF00668"/>
    </source>
</evidence>
<gene>
    <name evidence="2" type="ORF">ENJ89_05150</name>
</gene>
<protein>
    <submittedName>
        <fullName evidence="2">Non-ribosomal peptide synthetase</fullName>
    </submittedName>
</protein>
<dbReference type="EMBL" id="DROD01000352">
    <property type="protein sequence ID" value="HHJ52559.1"/>
    <property type="molecule type" value="Genomic_DNA"/>
</dbReference>
<dbReference type="Pfam" id="PF00668">
    <property type="entry name" value="Condensation"/>
    <property type="match status" value="1"/>
</dbReference>
<dbReference type="Proteomes" id="UP000886124">
    <property type="component" value="Unassembled WGS sequence"/>
</dbReference>
<dbReference type="InterPro" id="IPR001242">
    <property type="entry name" value="Condensation_dom"/>
</dbReference>
<feature type="domain" description="Condensation" evidence="1">
    <location>
        <begin position="1"/>
        <end position="306"/>
    </location>
</feature>
<sequence length="321" mass="36279">LSEDILQAYRQLAEGKEIALPPKTTSFKYWAEKLQDYAQSEAVDKELEFWQEQVNGNPVVLPADNPEGENTEKSADSVKISLNKEETQQLLREAPAAYNTQINELLLSALLRAHYRWTGQNDLLIDLESHGREDLFEDVNISRTVGWFTVSHPLRLKYDATWQTGDLIRQIKEHYRAVPNHGIGYGLLRYLRQDVDALKNAPTAPIGFNYLGQFEQEQNQSAALGEPVAPLAPERAAENQRIHLLEIGGNVIDDVLNVNLSFSKEQFKRTTIERFAELFGEELRNIIAHCLSPEAGGYTASDFKEAGLDDEDLDALLDELE</sequence>
<dbReference type="AlphaFoldDB" id="A0A7V5UES8"/>
<evidence type="ECO:0000313" key="2">
    <source>
        <dbReference type="EMBL" id="HHJ52559.1"/>
    </source>
</evidence>
<dbReference type="InterPro" id="IPR010060">
    <property type="entry name" value="NRPS_synth"/>
</dbReference>
<organism evidence="2">
    <name type="scientific">Caldithrix abyssi</name>
    <dbReference type="NCBI Taxonomy" id="187145"/>
    <lineage>
        <taxon>Bacteria</taxon>
        <taxon>Pseudomonadati</taxon>
        <taxon>Calditrichota</taxon>
        <taxon>Calditrichia</taxon>
        <taxon>Calditrichales</taxon>
        <taxon>Calditrichaceae</taxon>
        <taxon>Caldithrix</taxon>
    </lineage>
</organism>
<dbReference type="SUPFAM" id="SSF52777">
    <property type="entry name" value="CoA-dependent acyltransferases"/>
    <property type="match status" value="1"/>
</dbReference>
<feature type="non-terminal residue" evidence="2">
    <location>
        <position position="1"/>
    </location>
</feature>
<accession>A0A7V5UES8</accession>
<dbReference type="PANTHER" id="PTHR45398">
    <property type="match status" value="1"/>
</dbReference>